<evidence type="ECO:0000259" key="2">
    <source>
        <dbReference type="PROSITE" id="PS50104"/>
    </source>
</evidence>
<evidence type="ECO:0000313" key="4">
    <source>
        <dbReference type="Proteomes" id="UP000664167"/>
    </source>
</evidence>
<dbReference type="GO" id="GO:0007165">
    <property type="term" value="P:signal transduction"/>
    <property type="evidence" value="ECO:0007669"/>
    <property type="project" value="InterPro"/>
</dbReference>
<evidence type="ECO:0000256" key="1">
    <source>
        <dbReference type="SAM" id="MobiDB-lite"/>
    </source>
</evidence>
<name>A0A939F4S6_9ACTN</name>
<dbReference type="InterPro" id="IPR035897">
    <property type="entry name" value="Toll_tir_struct_dom_sf"/>
</dbReference>
<dbReference type="EMBL" id="JAFLRJ010000075">
    <property type="protein sequence ID" value="MBO0511903.1"/>
    <property type="molecule type" value="Genomic_DNA"/>
</dbReference>
<dbReference type="InterPro" id="IPR000157">
    <property type="entry name" value="TIR_dom"/>
</dbReference>
<protein>
    <submittedName>
        <fullName evidence="3">Toll/interleukin-1 receptor domain-containing protein</fullName>
    </submittedName>
</protein>
<dbReference type="Gene3D" id="3.40.50.10140">
    <property type="entry name" value="Toll/interleukin-1 receptor homology (TIR) domain"/>
    <property type="match status" value="1"/>
</dbReference>
<reference evidence="3" key="1">
    <citation type="submission" date="2021-03" db="EMBL/GenBank/DDBJ databases">
        <title>Streptomyces poriferae sp. nov., a novel marine sponge-derived Actinobacteria species with anti-MRSA activity.</title>
        <authorList>
            <person name="Sandoval-Powers M."/>
            <person name="Kralova S."/>
            <person name="Nguyen G.-S."/>
            <person name="Fawwal D."/>
            <person name="Degnes K."/>
            <person name="Klinkenberg G."/>
            <person name="Sletta H."/>
            <person name="Wentzel A."/>
            <person name="Liles M.R."/>
        </authorList>
    </citation>
    <scope>NUCLEOTIDE SEQUENCE</scope>
    <source>
        <strain evidence="3">DSM 41794</strain>
    </source>
</reference>
<accession>A0A939F4S6</accession>
<gene>
    <name evidence="3" type="ORF">J0695_08750</name>
</gene>
<dbReference type="Pfam" id="PF13676">
    <property type="entry name" value="TIR_2"/>
    <property type="match status" value="1"/>
</dbReference>
<evidence type="ECO:0000313" key="3">
    <source>
        <dbReference type="EMBL" id="MBO0511903.1"/>
    </source>
</evidence>
<dbReference type="PROSITE" id="PS50104">
    <property type="entry name" value="TIR"/>
    <property type="match status" value="1"/>
</dbReference>
<sequence>MADVFINYRTGDGEETATTLERDLTRRFGAGRIFRASQSIQPGEFFDDELLTAVRRSSLLIAVIGKEWAGSPRLQDPKDWVRKEIVEAFRCAIPVVPVLVGRGTDRLDSTQLPRALGKLARCHSVRFDTQNAEYDILRIGDFLAKRLPELAAADRADAPSPVPESGSVHHTVQGDVGEWSVQARDITGDIGGTVIREAHGPVHTGTGDQHLPHLSGDGAQYVAGDHHGGVHQQFGSGRRSEAKPGE</sequence>
<dbReference type="RefSeq" id="WP_206961306.1">
    <property type="nucleotide sequence ID" value="NZ_BAAAJJ010000005.1"/>
</dbReference>
<dbReference type="Proteomes" id="UP000664167">
    <property type="component" value="Unassembled WGS sequence"/>
</dbReference>
<feature type="region of interest" description="Disordered" evidence="1">
    <location>
        <begin position="200"/>
        <end position="246"/>
    </location>
</feature>
<keyword evidence="4" id="KW-1185">Reference proteome</keyword>
<proteinExistence type="predicted"/>
<dbReference type="SUPFAM" id="SSF52200">
    <property type="entry name" value="Toll/Interleukin receptor TIR domain"/>
    <property type="match status" value="1"/>
</dbReference>
<comment type="caution">
    <text evidence="3">The sequence shown here is derived from an EMBL/GenBank/DDBJ whole genome shotgun (WGS) entry which is preliminary data.</text>
</comment>
<feature type="domain" description="TIR" evidence="2">
    <location>
        <begin position="1"/>
        <end position="150"/>
    </location>
</feature>
<dbReference type="AlphaFoldDB" id="A0A939F4S6"/>
<keyword evidence="3" id="KW-0675">Receptor</keyword>
<organism evidence="3 4">
    <name type="scientific">Streptomyces beijiangensis</name>
    <dbReference type="NCBI Taxonomy" id="163361"/>
    <lineage>
        <taxon>Bacteria</taxon>
        <taxon>Bacillati</taxon>
        <taxon>Actinomycetota</taxon>
        <taxon>Actinomycetes</taxon>
        <taxon>Kitasatosporales</taxon>
        <taxon>Streptomycetaceae</taxon>
        <taxon>Streptomyces</taxon>
    </lineage>
</organism>